<keyword evidence="1" id="KW-0812">Transmembrane</keyword>
<accession>A0A4Y2EJU2</accession>
<keyword evidence="1" id="KW-0472">Membrane</keyword>
<dbReference type="PROSITE" id="PS51257">
    <property type="entry name" value="PROKAR_LIPOPROTEIN"/>
    <property type="match status" value="1"/>
</dbReference>
<sequence length="136" mass="15305">MKVSFTCSYSLCLYASILLSCLISFLFVRVELNQLDNPITQVPRGLCNYSRLARKVRWPSGKISALGPESSRFENRFHVGGQMSSRWCGAKIPTLATKKGVRPVEDQRGESPPTSMWRMGFIGYNKMIQALPEQGQ</sequence>
<reference evidence="2 3" key="1">
    <citation type="journal article" date="2019" name="Sci. Rep.">
        <title>Orb-weaving spider Araneus ventricosus genome elucidates the spidroin gene catalogue.</title>
        <authorList>
            <person name="Kono N."/>
            <person name="Nakamura H."/>
            <person name="Ohtoshi R."/>
            <person name="Moran D.A.P."/>
            <person name="Shinohara A."/>
            <person name="Yoshida Y."/>
            <person name="Fujiwara M."/>
            <person name="Mori M."/>
            <person name="Tomita M."/>
            <person name="Arakawa K."/>
        </authorList>
    </citation>
    <scope>NUCLEOTIDE SEQUENCE [LARGE SCALE GENOMIC DNA]</scope>
</reference>
<evidence type="ECO:0000313" key="2">
    <source>
        <dbReference type="EMBL" id="GBM28398.1"/>
    </source>
</evidence>
<evidence type="ECO:0000313" key="3">
    <source>
        <dbReference type="Proteomes" id="UP000499080"/>
    </source>
</evidence>
<dbReference type="EMBL" id="BGPR01000610">
    <property type="protein sequence ID" value="GBM28398.1"/>
    <property type="molecule type" value="Genomic_DNA"/>
</dbReference>
<comment type="caution">
    <text evidence="2">The sequence shown here is derived from an EMBL/GenBank/DDBJ whole genome shotgun (WGS) entry which is preliminary data.</text>
</comment>
<feature type="transmembrane region" description="Helical" evidence="1">
    <location>
        <begin position="7"/>
        <end position="28"/>
    </location>
</feature>
<evidence type="ECO:0000256" key="1">
    <source>
        <dbReference type="SAM" id="Phobius"/>
    </source>
</evidence>
<dbReference type="AlphaFoldDB" id="A0A4Y2EJU2"/>
<keyword evidence="3" id="KW-1185">Reference proteome</keyword>
<gene>
    <name evidence="2" type="ORF">AVEN_262158_1</name>
</gene>
<keyword evidence="1" id="KW-1133">Transmembrane helix</keyword>
<proteinExistence type="predicted"/>
<organism evidence="2 3">
    <name type="scientific">Araneus ventricosus</name>
    <name type="common">Orbweaver spider</name>
    <name type="synonym">Epeira ventricosa</name>
    <dbReference type="NCBI Taxonomy" id="182803"/>
    <lineage>
        <taxon>Eukaryota</taxon>
        <taxon>Metazoa</taxon>
        <taxon>Ecdysozoa</taxon>
        <taxon>Arthropoda</taxon>
        <taxon>Chelicerata</taxon>
        <taxon>Arachnida</taxon>
        <taxon>Araneae</taxon>
        <taxon>Araneomorphae</taxon>
        <taxon>Entelegynae</taxon>
        <taxon>Araneoidea</taxon>
        <taxon>Araneidae</taxon>
        <taxon>Araneus</taxon>
    </lineage>
</organism>
<protein>
    <submittedName>
        <fullName evidence="2">Uncharacterized protein</fullName>
    </submittedName>
</protein>
<name>A0A4Y2EJU2_ARAVE</name>
<dbReference type="Proteomes" id="UP000499080">
    <property type="component" value="Unassembled WGS sequence"/>
</dbReference>